<dbReference type="AlphaFoldDB" id="A0A4Y2JAN9"/>
<organism evidence="1 2">
    <name type="scientific">Araneus ventricosus</name>
    <name type="common">Orbweaver spider</name>
    <name type="synonym">Epeira ventricosa</name>
    <dbReference type="NCBI Taxonomy" id="182803"/>
    <lineage>
        <taxon>Eukaryota</taxon>
        <taxon>Metazoa</taxon>
        <taxon>Ecdysozoa</taxon>
        <taxon>Arthropoda</taxon>
        <taxon>Chelicerata</taxon>
        <taxon>Arachnida</taxon>
        <taxon>Araneae</taxon>
        <taxon>Araneomorphae</taxon>
        <taxon>Entelegynae</taxon>
        <taxon>Araneoidea</taxon>
        <taxon>Araneidae</taxon>
        <taxon>Araneus</taxon>
    </lineage>
</organism>
<name>A0A4Y2JAN9_ARAVE</name>
<sequence>MAQSGDVHPKIVPVFSQNGTIISDKRGRPSRGCSVRIRRRLTGLSWCQINHIPVLKHLAYSSDLAPCDFFLGLKNLLEGNDSQVLNKCSDGATGRSDERWLAIRIYISV</sequence>
<protein>
    <submittedName>
        <fullName evidence="1">Uncharacterized protein</fullName>
    </submittedName>
</protein>
<gene>
    <name evidence="1" type="ORF">AVEN_19899_1</name>
</gene>
<proteinExistence type="predicted"/>
<evidence type="ECO:0000313" key="2">
    <source>
        <dbReference type="Proteomes" id="UP000499080"/>
    </source>
</evidence>
<reference evidence="1 2" key="1">
    <citation type="journal article" date="2019" name="Sci. Rep.">
        <title>Orb-weaving spider Araneus ventricosus genome elucidates the spidroin gene catalogue.</title>
        <authorList>
            <person name="Kono N."/>
            <person name="Nakamura H."/>
            <person name="Ohtoshi R."/>
            <person name="Moran D.A.P."/>
            <person name="Shinohara A."/>
            <person name="Yoshida Y."/>
            <person name="Fujiwara M."/>
            <person name="Mori M."/>
            <person name="Tomita M."/>
            <person name="Arakawa K."/>
        </authorList>
    </citation>
    <scope>NUCLEOTIDE SEQUENCE [LARGE SCALE GENOMIC DNA]</scope>
</reference>
<evidence type="ECO:0000313" key="1">
    <source>
        <dbReference type="EMBL" id="GBM87004.1"/>
    </source>
</evidence>
<keyword evidence="2" id="KW-1185">Reference proteome</keyword>
<accession>A0A4Y2JAN9</accession>
<dbReference type="EMBL" id="BGPR01003354">
    <property type="protein sequence ID" value="GBM87004.1"/>
    <property type="molecule type" value="Genomic_DNA"/>
</dbReference>
<dbReference type="Proteomes" id="UP000499080">
    <property type="component" value="Unassembled WGS sequence"/>
</dbReference>
<comment type="caution">
    <text evidence="1">The sequence shown here is derived from an EMBL/GenBank/DDBJ whole genome shotgun (WGS) entry which is preliminary data.</text>
</comment>